<evidence type="ECO:0000256" key="5">
    <source>
        <dbReference type="SAM" id="Phobius"/>
    </source>
</evidence>
<feature type="transmembrane region" description="Helical" evidence="5">
    <location>
        <begin position="60"/>
        <end position="88"/>
    </location>
</feature>
<evidence type="ECO:0000313" key="7">
    <source>
        <dbReference type="Proteomes" id="UP000053060"/>
    </source>
</evidence>
<organism evidence="6 7">
    <name type="scientific">Rhodococcus pyridinivorans KG-16</name>
    <dbReference type="NCBI Taxonomy" id="1441730"/>
    <lineage>
        <taxon>Bacteria</taxon>
        <taxon>Bacillati</taxon>
        <taxon>Actinomycetota</taxon>
        <taxon>Actinomycetes</taxon>
        <taxon>Mycobacteriales</taxon>
        <taxon>Nocardiaceae</taxon>
        <taxon>Rhodococcus</taxon>
    </lineage>
</organism>
<evidence type="ECO:0000313" key="6">
    <source>
        <dbReference type="EMBL" id="KSZ56107.1"/>
    </source>
</evidence>
<evidence type="ECO:0000256" key="1">
    <source>
        <dbReference type="ARBA" id="ARBA00004141"/>
    </source>
</evidence>
<reference evidence="6 7" key="2">
    <citation type="journal article" date="2016" name="Genome Announc.">
        <title>Draft Genome Sequence of a Versatile Hydrocarbon-Degrading Bacterium, Rhodococcus pyridinivorans Strain KG-16, Collected from Oil Fields in India.</title>
        <authorList>
            <person name="Aggarwal R.K."/>
            <person name="Dawar C."/>
            <person name="Phanindranath R."/>
            <person name="Mutnuri L."/>
            <person name="Dayal A.M."/>
        </authorList>
    </citation>
    <scope>NUCLEOTIDE SEQUENCE [LARGE SCALE GENOMIC DNA]</scope>
    <source>
        <strain evidence="6 7">KG-16</strain>
    </source>
</reference>
<dbReference type="AlphaFoldDB" id="A0A0V9UDY5"/>
<feature type="transmembrane region" description="Helical" evidence="5">
    <location>
        <begin position="100"/>
        <end position="119"/>
    </location>
</feature>
<dbReference type="InterPro" id="IPR032808">
    <property type="entry name" value="DoxX"/>
</dbReference>
<keyword evidence="2 5" id="KW-0812">Transmembrane</keyword>
<reference evidence="7" key="1">
    <citation type="submission" date="2015-01" db="EMBL/GenBank/DDBJ databases">
        <title>Draft genome sequence of Rhodococcus pyridinivorans strain KG-16, a hydrocarbon-degrading bacterium.</title>
        <authorList>
            <person name="Aggarwal R.K."/>
            <person name="Dawar C."/>
        </authorList>
    </citation>
    <scope>NUCLEOTIDE SEQUENCE [LARGE SCALE GENOMIC DNA]</scope>
    <source>
        <strain evidence="7">KG-16</strain>
    </source>
</reference>
<protein>
    <submittedName>
        <fullName evidence="6">Transmembrane invasion protein</fullName>
    </submittedName>
</protein>
<accession>A0A0V9UDY5</accession>
<keyword evidence="4 5" id="KW-0472">Membrane</keyword>
<comment type="caution">
    <text evidence="6">The sequence shown here is derived from an EMBL/GenBank/DDBJ whole genome shotgun (WGS) entry which is preliminary data.</text>
</comment>
<sequence>MSEAASTALLIITVMCVVANAFIVAADLARARFVLANSAEVGVRPGTLPYLAVLKGAGAAGLVAGLAGVTALGLAAAGGLVLFYLCAVAAHVRASVFHNIAFPVLFLALALSAATYFALVTA</sequence>
<dbReference type="EMBL" id="AZXY01000022">
    <property type="protein sequence ID" value="KSZ56107.1"/>
    <property type="molecule type" value="Genomic_DNA"/>
</dbReference>
<keyword evidence="3 5" id="KW-1133">Transmembrane helix</keyword>
<evidence type="ECO:0000256" key="4">
    <source>
        <dbReference type="ARBA" id="ARBA00023136"/>
    </source>
</evidence>
<dbReference type="Proteomes" id="UP000053060">
    <property type="component" value="Unassembled WGS sequence"/>
</dbReference>
<dbReference type="RefSeq" id="WP_060654966.1">
    <property type="nucleotide sequence ID" value="NZ_AZXY01000022.1"/>
</dbReference>
<name>A0A0V9UDY5_9NOCA</name>
<evidence type="ECO:0000256" key="2">
    <source>
        <dbReference type="ARBA" id="ARBA00022692"/>
    </source>
</evidence>
<proteinExistence type="predicted"/>
<dbReference type="Pfam" id="PF13564">
    <property type="entry name" value="DoxX_2"/>
    <property type="match status" value="1"/>
</dbReference>
<evidence type="ECO:0000256" key="3">
    <source>
        <dbReference type="ARBA" id="ARBA00022989"/>
    </source>
</evidence>
<gene>
    <name evidence="6" type="ORF">Z045_24940</name>
</gene>
<dbReference type="PATRIC" id="fig|1441730.3.peg.5245"/>
<comment type="subcellular location">
    <subcellularLocation>
        <location evidence="1">Membrane</location>
        <topology evidence="1">Multi-pass membrane protein</topology>
    </subcellularLocation>
</comment>
<dbReference type="GO" id="GO:0016020">
    <property type="term" value="C:membrane"/>
    <property type="evidence" value="ECO:0007669"/>
    <property type="project" value="UniProtKB-SubCell"/>
</dbReference>